<sequence length="178" mass="19689">EQVREISVGVHGEGATARLVAWVSGVSGEGWEEALRAVATSRLPTYMQPSVYVPLESLPLTANGKLDRKRLPAPSVAELPWSAPEGEIECLLERIWAQALDLERVSATADFFALGGHSLLAMRVINDVQREFGIELPLRRLFENPDIRSLARLVSDQRIRSENLSGAVTDATQIEMEW</sequence>
<organism evidence="5">
    <name type="scientific">Xanthomonas arboricola</name>
    <dbReference type="NCBI Taxonomy" id="56448"/>
    <lineage>
        <taxon>Bacteria</taxon>
        <taxon>Pseudomonadati</taxon>
        <taxon>Pseudomonadota</taxon>
        <taxon>Gammaproteobacteria</taxon>
        <taxon>Lysobacterales</taxon>
        <taxon>Lysobacteraceae</taxon>
        <taxon>Xanthomonas</taxon>
    </lineage>
</organism>
<dbReference type="InterPro" id="IPR006162">
    <property type="entry name" value="Ppantetheine_attach_site"/>
</dbReference>
<dbReference type="SUPFAM" id="SSF56801">
    <property type="entry name" value="Acetyl-CoA synthetase-like"/>
    <property type="match status" value="1"/>
</dbReference>
<dbReference type="AlphaFoldDB" id="A0AB73H3U0"/>
<dbReference type="InterPro" id="IPR009081">
    <property type="entry name" value="PP-bd_ACP"/>
</dbReference>
<reference evidence="5" key="1">
    <citation type="submission" date="2020-08" db="EMBL/GenBank/DDBJ databases">
        <title>Studying the diversity of plant-associated saprophytic bacteria and their role in host health and plant-pathogen interactions.</title>
        <authorList>
            <person name="Potnis N."/>
        </authorList>
    </citation>
    <scope>NUCLEOTIDE SEQUENCE</scope>
    <source>
        <strain evidence="5">F21</strain>
    </source>
</reference>
<protein>
    <submittedName>
        <fullName evidence="5">Acyl carrier protein</fullName>
    </submittedName>
</protein>
<dbReference type="Pfam" id="PF00550">
    <property type="entry name" value="PP-binding"/>
    <property type="match status" value="1"/>
</dbReference>
<dbReference type="GO" id="GO:0031177">
    <property type="term" value="F:phosphopantetheine binding"/>
    <property type="evidence" value="ECO:0007669"/>
    <property type="project" value="InterPro"/>
</dbReference>
<keyword evidence="2" id="KW-0596">Phosphopantetheine</keyword>
<accession>A0AB73H3U0</accession>
<proteinExistence type="predicted"/>
<dbReference type="PROSITE" id="PS00012">
    <property type="entry name" value="PHOSPHOPANTETHEINE"/>
    <property type="match status" value="1"/>
</dbReference>
<evidence type="ECO:0000256" key="1">
    <source>
        <dbReference type="ARBA" id="ARBA00001957"/>
    </source>
</evidence>
<dbReference type="InterPro" id="IPR036736">
    <property type="entry name" value="ACP-like_sf"/>
</dbReference>
<dbReference type="Proteomes" id="UP000528595">
    <property type="component" value="Unassembled WGS sequence"/>
</dbReference>
<dbReference type="PANTHER" id="PTHR45527">
    <property type="entry name" value="NONRIBOSOMAL PEPTIDE SYNTHETASE"/>
    <property type="match status" value="1"/>
</dbReference>
<feature type="non-terminal residue" evidence="5">
    <location>
        <position position="1"/>
    </location>
</feature>
<dbReference type="InterPro" id="IPR020806">
    <property type="entry name" value="PKS_PP-bd"/>
</dbReference>
<dbReference type="GO" id="GO:0043041">
    <property type="term" value="P:amino acid activation for nonribosomal peptide biosynthetic process"/>
    <property type="evidence" value="ECO:0007669"/>
    <property type="project" value="TreeGrafter"/>
</dbReference>
<gene>
    <name evidence="5" type="ORF">FHR65_004443</name>
</gene>
<evidence type="ECO:0000256" key="3">
    <source>
        <dbReference type="ARBA" id="ARBA00022553"/>
    </source>
</evidence>
<dbReference type="Gene3D" id="3.30.300.30">
    <property type="match status" value="1"/>
</dbReference>
<name>A0AB73H3U0_9XANT</name>
<dbReference type="PROSITE" id="PS50075">
    <property type="entry name" value="CARRIER"/>
    <property type="match status" value="1"/>
</dbReference>
<keyword evidence="3" id="KW-0597">Phosphoprotein</keyword>
<dbReference type="SUPFAM" id="SSF47336">
    <property type="entry name" value="ACP-like"/>
    <property type="match status" value="1"/>
</dbReference>
<dbReference type="RefSeq" id="WP_184429208.1">
    <property type="nucleotide sequence ID" value="NZ_JACHNQ010000005.1"/>
</dbReference>
<comment type="cofactor">
    <cofactor evidence="1">
        <name>pantetheine 4'-phosphate</name>
        <dbReference type="ChEBI" id="CHEBI:47942"/>
    </cofactor>
</comment>
<feature type="domain" description="Carrier" evidence="4">
    <location>
        <begin position="83"/>
        <end position="158"/>
    </location>
</feature>
<dbReference type="PANTHER" id="PTHR45527:SF1">
    <property type="entry name" value="FATTY ACID SYNTHASE"/>
    <property type="match status" value="1"/>
</dbReference>
<evidence type="ECO:0000256" key="2">
    <source>
        <dbReference type="ARBA" id="ARBA00022450"/>
    </source>
</evidence>
<dbReference type="SMART" id="SM00823">
    <property type="entry name" value="PKS_PP"/>
    <property type="match status" value="1"/>
</dbReference>
<evidence type="ECO:0000313" key="5">
    <source>
        <dbReference type="EMBL" id="MBB5672833.1"/>
    </source>
</evidence>
<comment type="caution">
    <text evidence="5">The sequence shown here is derived from an EMBL/GenBank/DDBJ whole genome shotgun (WGS) entry which is preliminary data.</text>
</comment>
<dbReference type="FunFam" id="1.10.1200.10:FF:000005">
    <property type="entry name" value="Nonribosomal peptide synthetase 1"/>
    <property type="match status" value="1"/>
</dbReference>
<dbReference type="GO" id="GO:0044550">
    <property type="term" value="P:secondary metabolite biosynthetic process"/>
    <property type="evidence" value="ECO:0007669"/>
    <property type="project" value="TreeGrafter"/>
</dbReference>
<dbReference type="EMBL" id="JACIIQ010000039">
    <property type="protein sequence ID" value="MBB5672833.1"/>
    <property type="molecule type" value="Genomic_DNA"/>
</dbReference>
<dbReference type="Gene3D" id="1.10.1200.10">
    <property type="entry name" value="ACP-like"/>
    <property type="match status" value="1"/>
</dbReference>
<evidence type="ECO:0000259" key="4">
    <source>
        <dbReference type="PROSITE" id="PS50075"/>
    </source>
</evidence>
<dbReference type="GO" id="GO:0005737">
    <property type="term" value="C:cytoplasm"/>
    <property type="evidence" value="ECO:0007669"/>
    <property type="project" value="TreeGrafter"/>
</dbReference>
<dbReference type="InterPro" id="IPR045851">
    <property type="entry name" value="AMP-bd_C_sf"/>
</dbReference>